<dbReference type="EMBL" id="MFGW01000193">
    <property type="protein sequence ID" value="OGF61533.1"/>
    <property type="molecule type" value="Genomic_DNA"/>
</dbReference>
<dbReference type="PANTHER" id="PTHR38471">
    <property type="entry name" value="FOUR HELIX BUNDLE PROTEIN"/>
    <property type="match status" value="1"/>
</dbReference>
<dbReference type="PANTHER" id="PTHR38471:SF2">
    <property type="entry name" value="FOUR HELIX BUNDLE PROTEIN"/>
    <property type="match status" value="1"/>
</dbReference>
<dbReference type="STRING" id="1817863.A2Y62_01765"/>
<gene>
    <name evidence="1" type="ORF">A2Y62_01765</name>
</gene>
<accession>A0A1F5VDM6</accession>
<dbReference type="CDD" id="cd16377">
    <property type="entry name" value="23S_rRNA_IVP_like"/>
    <property type="match status" value="1"/>
</dbReference>
<comment type="caution">
    <text evidence="1">The sequence shown here is derived from an EMBL/GenBank/DDBJ whole genome shotgun (WGS) entry which is preliminary data.</text>
</comment>
<protein>
    <submittedName>
        <fullName evidence="1">Four helix bundle protein</fullName>
    </submittedName>
</protein>
<name>A0A1F5VDM6_9BACT</name>
<dbReference type="Proteomes" id="UP000178943">
    <property type="component" value="Unassembled WGS sequence"/>
</dbReference>
<dbReference type="InterPro" id="IPR036583">
    <property type="entry name" value="23S_rRNA_IVS_sf"/>
</dbReference>
<reference evidence="1 2" key="1">
    <citation type="journal article" date="2016" name="Nat. Commun.">
        <title>Thousands of microbial genomes shed light on interconnected biogeochemical processes in an aquifer system.</title>
        <authorList>
            <person name="Anantharaman K."/>
            <person name="Brown C.T."/>
            <person name="Hug L.A."/>
            <person name="Sharon I."/>
            <person name="Castelle C.J."/>
            <person name="Probst A.J."/>
            <person name="Thomas B.C."/>
            <person name="Singh A."/>
            <person name="Wilkins M.J."/>
            <person name="Karaoz U."/>
            <person name="Brodie E.L."/>
            <person name="Williams K.H."/>
            <person name="Hubbard S.S."/>
            <person name="Banfield J.F."/>
        </authorList>
    </citation>
    <scope>NUCLEOTIDE SEQUENCE [LARGE SCALE GENOMIC DNA]</scope>
</reference>
<dbReference type="Gene3D" id="1.20.1440.60">
    <property type="entry name" value="23S rRNA-intervening sequence"/>
    <property type="match status" value="1"/>
</dbReference>
<dbReference type="AlphaFoldDB" id="A0A1F5VDM6"/>
<evidence type="ECO:0000313" key="1">
    <source>
        <dbReference type="EMBL" id="OGF61533.1"/>
    </source>
</evidence>
<sequence length="122" mass="14346">MKIARFEDIACWKDARNIVKHIYKLCNMSSFKKDFSLADQTKRSAISIMANIAEGFTRKSNREFIQYLFIAKSSAAELQSHLYIALDQKYLSTQEFQQLYTELDLVQRKISSFIKYLRTTLK</sequence>
<dbReference type="NCBIfam" id="TIGR02436">
    <property type="entry name" value="four helix bundle protein"/>
    <property type="match status" value="1"/>
</dbReference>
<organism evidence="1 2">
    <name type="scientific">Candidatus Fischerbacteria bacterium RBG_13_37_8</name>
    <dbReference type="NCBI Taxonomy" id="1817863"/>
    <lineage>
        <taxon>Bacteria</taxon>
        <taxon>Candidatus Fischeribacteriota</taxon>
    </lineage>
</organism>
<dbReference type="SUPFAM" id="SSF158446">
    <property type="entry name" value="IVS-encoded protein-like"/>
    <property type="match status" value="1"/>
</dbReference>
<proteinExistence type="predicted"/>
<dbReference type="Pfam" id="PF05635">
    <property type="entry name" value="23S_rRNA_IVP"/>
    <property type="match status" value="1"/>
</dbReference>
<evidence type="ECO:0000313" key="2">
    <source>
        <dbReference type="Proteomes" id="UP000178943"/>
    </source>
</evidence>
<dbReference type="InterPro" id="IPR012657">
    <property type="entry name" value="23S_rRNA-intervening_sequence"/>
</dbReference>